<dbReference type="PANTHER" id="PTHR43384">
    <property type="entry name" value="SEPTUM SITE-DETERMINING PROTEIN MIND HOMOLOG, CHLOROPLASTIC-RELATED"/>
    <property type="match status" value="1"/>
</dbReference>
<feature type="region of interest" description="Disordered" evidence="1">
    <location>
        <begin position="68"/>
        <end position="87"/>
    </location>
</feature>
<sequence length="382" mass="41752">MSTGQYSQEQLQQLPNKYRNAEFVDRPAGPPAPVFADAPAWSPSPEAVQSQWSPEARTMPSAATYEAREFQPAGPDDGNRSARLGVREEGPQQGWRMYLNKLPGVHLRKGDDEKNFDRRIAQIRRTLAHPKTVAVLSGKGSAGKTITALNLGATVAKYQRGEKIVAASIDPLGNITDRTRGVNDQKPRSVVSLAADTELRRDSAAVGSYLLTDSSGLRVLGSSSADGATFLTSDNLEKAHSTLRNYFHFNLTVLDFGLNIDSSVYHTGLALADQLILVASTTADSIDELDKLIETLKRFGGKYIDLVKNAVVVFVQTIPGKGHIDVNNERTRIVNTYKIPVVTIPWDAHISEGGPMSLELLDKQTQLRYVELAAEVMTKLPD</sequence>
<organism evidence="3 4">
    <name type="scientific">Mycobacteroides abscessus</name>
    <dbReference type="NCBI Taxonomy" id="36809"/>
    <lineage>
        <taxon>Bacteria</taxon>
        <taxon>Bacillati</taxon>
        <taxon>Actinomycetota</taxon>
        <taxon>Actinomycetes</taxon>
        <taxon>Mycobacteriales</taxon>
        <taxon>Mycobacteriaceae</taxon>
        <taxon>Mycobacteroides</taxon>
    </lineage>
</organism>
<dbReference type="GO" id="GO:0005524">
    <property type="term" value="F:ATP binding"/>
    <property type="evidence" value="ECO:0007669"/>
    <property type="project" value="TreeGrafter"/>
</dbReference>
<gene>
    <name evidence="3" type="ORF">ERS075579_04737</name>
</gene>
<name>A0A0U0X9G9_9MYCO</name>
<feature type="region of interest" description="Disordered" evidence="1">
    <location>
        <begin position="22"/>
        <end position="61"/>
    </location>
</feature>
<dbReference type="Pfam" id="PF01656">
    <property type="entry name" value="CbiA"/>
    <property type="match status" value="1"/>
</dbReference>
<dbReference type="GO" id="GO:0016887">
    <property type="term" value="F:ATP hydrolysis activity"/>
    <property type="evidence" value="ECO:0007669"/>
    <property type="project" value="TreeGrafter"/>
</dbReference>
<evidence type="ECO:0000313" key="4">
    <source>
        <dbReference type="Proteomes" id="UP000045782"/>
    </source>
</evidence>
<feature type="domain" description="CobQ/CobB/MinD/ParA nucleotide binding" evidence="2">
    <location>
        <begin position="133"/>
        <end position="352"/>
    </location>
</feature>
<dbReference type="Gene3D" id="3.40.50.300">
    <property type="entry name" value="P-loop containing nucleotide triphosphate hydrolases"/>
    <property type="match status" value="1"/>
</dbReference>
<dbReference type="InterPro" id="IPR002586">
    <property type="entry name" value="CobQ/CobB/MinD/ParA_Nub-bd_dom"/>
</dbReference>
<dbReference type="InterPro" id="IPR050625">
    <property type="entry name" value="ParA/MinD_ATPase"/>
</dbReference>
<protein>
    <submittedName>
        <fullName evidence="3">ATPase involved in chromosome partitioning</fullName>
    </submittedName>
</protein>
<evidence type="ECO:0000313" key="3">
    <source>
        <dbReference type="EMBL" id="CPV70205.1"/>
    </source>
</evidence>
<proteinExistence type="predicted"/>
<evidence type="ECO:0000259" key="2">
    <source>
        <dbReference type="Pfam" id="PF01656"/>
    </source>
</evidence>
<reference evidence="3 4" key="1">
    <citation type="submission" date="2015-03" db="EMBL/GenBank/DDBJ databases">
        <authorList>
            <person name="Murphy D."/>
        </authorList>
    </citation>
    <scope>NUCLEOTIDE SEQUENCE [LARGE SCALE GENOMIC DNA]</scope>
    <source>
        <strain evidence="3 4">PAP088</strain>
    </source>
</reference>
<dbReference type="GO" id="GO:0005829">
    <property type="term" value="C:cytosol"/>
    <property type="evidence" value="ECO:0007669"/>
    <property type="project" value="TreeGrafter"/>
</dbReference>
<dbReference type="Proteomes" id="UP000045782">
    <property type="component" value="Unassembled WGS sequence"/>
</dbReference>
<dbReference type="EMBL" id="CSWP01000012">
    <property type="protein sequence ID" value="CPV70205.1"/>
    <property type="molecule type" value="Genomic_DNA"/>
</dbReference>
<evidence type="ECO:0000256" key="1">
    <source>
        <dbReference type="SAM" id="MobiDB-lite"/>
    </source>
</evidence>
<dbReference type="GO" id="GO:0051782">
    <property type="term" value="P:negative regulation of cell division"/>
    <property type="evidence" value="ECO:0007669"/>
    <property type="project" value="TreeGrafter"/>
</dbReference>
<dbReference type="RefSeq" id="WP_049233332.1">
    <property type="nucleotide sequence ID" value="NZ_CP014951.1"/>
</dbReference>
<dbReference type="SUPFAM" id="SSF52540">
    <property type="entry name" value="P-loop containing nucleoside triphosphate hydrolases"/>
    <property type="match status" value="1"/>
</dbReference>
<accession>A0A0U0X9G9</accession>
<feature type="compositionally biased region" description="Basic and acidic residues" evidence="1">
    <location>
        <begin position="77"/>
        <end position="87"/>
    </location>
</feature>
<dbReference type="PANTHER" id="PTHR43384:SF14">
    <property type="entry name" value="ESX-1 SECRETION-ASSOCIATED PROTEIN ESPI"/>
    <property type="match status" value="1"/>
</dbReference>
<dbReference type="InterPro" id="IPR027417">
    <property type="entry name" value="P-loop_NTPase"/>
</dbReference>
<dbReference type="AlphaFoldDB" id="A0A0U0X9G9"/>
<dbReference type="GO" id="GO:0009898">
    <property type="term" value="C:cytoplasmic side of plasma membrane"/>
    <property type="evidence" value="ECO:0007669"/>
    <property type="project" value="TreeGrafter"/>
</dbReference>